<dbReference type="Pfam" id="PF00108">
    <property type="entry name" value="Thiolase_N"/>
    <property type="match status" value="1"/>
</dbReference>
<evidence type="ECO:0000259" key="6">
    <source>
        <dbReference type="Pfam" id="PF02803"/>
    </source>
</evidence>
<dbReference type="PROSITE" id="PS00098">
    <property type="entry name" value="THIOLASE_1"/>
    <property type="match status" value="1"/>
</dbReference>
<dbReference type="PANTHER" id="PTHR43365">
    <property type="entry name" value="BLR7806 PROTEIN"/>
    <property type="match status" value="1"/>
</dbReference>
<dbReference type="CDD" id="cd00751">
    <property type="entry name" value="thiolase"/>
    <property type="match status" value="1"/>
</dbReference>
<organism evidence="7 8">
    <name type="scientific">Sulfobacillus thermotolerans</name>
    <dbReference type="NCBI Taxonomy" id="338644"/>
    <lineage>
        <taxon>Bacteria</taxon>
        <taxon>Bacillati</taxon>
        <taxon>Bacillota</taxon>
        <taxon>Clostridia</taxon>
        <taxon>Eubacteriales</taxon>
        <taxon>Clostridiales Family XVII. Incertae Sedis</taxon>
        <taxon>Sulfobacillus</taxon>
    </lineage>
</organism>
<name>A0ABM6RR42_9FIRM</name>
<evidence type="ECO:0000313" key="8">
    <source>
        <dbReference type="Proteomes" id="UP000325292"/>
    </source>
</evidence>
<proteinExistence type="inferred from homology"/>
<dbReference type="PROSITE" id="PS00099">
    <property type="entry name" value="THIOLASE_3"/>
    <property type="match status" value="1"/>
</dbReference>
<reference evidence="7 8" key="1">
    <citation type="journal article" date="2019" name="Sci. Rep.">
        <title>Sulfobacillus thermotolerans: new insights into resistance and metabolic capacities of acidophilic chemolithotrophs.</title>
        <authorList>
            <person name="Panyushkina A.E."/>
            <person name="Babenko V.V."/>
            <person name="Nikitina A.S."/>
            <person name="Selezneva O.V."/>
            <person name="Tsaplina I.A."/>
            <person name="Letarova M.A."/>
            <person name="Kostryukova E.S."/>
            <person name="Letarov A.V."/>
        </authorList>
    </citation>
    <scope>NUCLEOTIDE SEQUENCE [LARGE SCALE GENOMIC DNA]</scope>
    <source>
        <strain evidence="7 8">Kr1</strain>
    </source>
</reference>
<dbReference type="Gene3D" id="3.40.47.10">
    <property type="match status" value="1"/>
</dbReference>
<evidence type="ECO:0000256" key="4">
    <source>
        <dbReference type="RuleBase" id="RU003557"/>
    </source>
</evidence>
<dbReference type="SUPFAM" id="SSF53901">
    <property type="entry name" value="Thiolase-like"/>
    <property type="match status" value="2"/>
</dbReference>
<dbReference type="PROSITE" id="PS00737">
    <property type="entry name" value="THIOLASE_2"/>
    <property type="match status" value="1"/>
</dbReference>
<keyword evidence="2 4" id="KW-0808">Transferase</keyword>
<dbReference type="InterPro" id="IPR020610">
    <property type="entry name" value="Thiolase_AS"/>
</dbReference>
<accession>A0ABM6RR42</accession>
<dbReference type="EMBL" id="CP019454">
    <property type="protein sequence ID" value="AUW93787.1"/>
    <property type="molecule type" value="Genomic_DNA"/>
</dbReference>
<dbReference type="Proteomes" id="UP000325292">
    <property type="component" value="Chromosome"/>
</dbReference>
<evidence type="ECO:0000256" key="1">
    <source>
        <dbReference type="ARBA" id="ARBA00010982"/>
    </source>
</evidence>
<gene>
    <name evidence="7" type="ORF">BXT84_07390</name>
</gene>
<dbReference type="InterPro" id="IPR020617">
    <property type="entry name" value="Thiolase_C"/>
</dbReference>
<dbReference type="InterPro" id="IPR020616">
    <property type="entry name" value="Thiolase_N"/>
</dbReference>
<dbReference type="InterPro" id="IPR020613">
    <property type="entry name" value="Thiolase_CS"/>
</dbReference>
<dbReference type="InterPro" id="IPR016039">
    <property type="entry name" value="Thiolase-like"/>
</dbReference>
<evidence type="ECO:0000313" key="7">
    <source>
        <dbReference type="EMBL" id="AUW93787.1"/>
    </source>
</evidence>
<evidence type="ECO:0000259" key="5">
    <source>
        <dbReference type="Pfam" id="PF00108"/>
    </source>
</evidence>
<comment type="similarity">
    <text evidence="1 4">Belongs to the thiolase-like superfamily. Thiolase family.</text>
</comment>
<dbReference type="InterPro" id="IPR002155">
    <property type="entry name" value="Thiolase"/>
</dbReference>
<dbReference type="InterPro" id="IPR020615">
    <property type="entry name" value="Thiolase_acyl_enz_int_AS"/>
</dbReference>
<evidence type="ECO:0000256" key="3">
    <source>
        <dbReference type="ARBA" id="ARBA00023315"/>
    </source>
</evidence>
<feature type="domain" description="Thiolase C-terminal" evidence="6">
    <location>
        <begin position="259"/>
        <end position="380"/>
    </location>
</feature>
<feature type="domain" description="Thiolase N-terminal" evidence="5">
    <location>
        <begin position="5"/>
        <end position="251"/>
    </location>
</feature>
<protein>
    <submittedName>
        <fullName evidence="7">Acetyl-CoA acetyltransferase</fullName>
    </submittedName>
</protein>
<keyword evidence="8" id="KW-1185">Reference proteome</keyword>
<dbReference type="Pfam" id="PF02803">
    <property type="entry name" value="Thiolase_C"/>
    <property type="match status" value="1"/>
</dbReference>
<dbReference type="RefSeq" id="WP_103374525.1">
    <property type="nucleotide sequence ID" value="NZ_CP133983.1"/>
</dbReference>
<dbReference type="PANTHER" id="PTHR43365:SF1">
    <property type="entry name" value="ACETYL-COA C-ACYLTRANSFERASE"/>
    <property type="match status" value="1"/>
</dbReference>
<dbReference type="PIRSF" id="PIRSF000429">
    <property type="entry name" value="Ac-CoA_Ac_transf"/>
    <property type="match status" value="1"/>
</dbReference>
<keyword evidence="3 4" id="KW-0012">Acyltransferase</keyword>
<evidence type="ECO:0000256" key="2">
    <source>
        <dbReference type="ARBA" id="ARBA00022679"/>
    </source>
</evidence>
<sequence>MADAYIVDGVRTPFGKRNGVLKDVRPDDLAALTLQQLMERTQVDPHAVEDVRLGCVTQIGEQGYNIGRLAPLIAGFPVEVPGTTVNRMCASSLETINQAAQAIMSGMHDVVVAAGVESMTRVPMGSDGSTFSDQLLAQYNIVPQGISAELIAAQWKLSRQELDQYSYESHMRAVRAQNQHFFDKEIIPVRVQSAEGQEPLTVTQDEGPRADTTVEKMATLRLPFKADGVVTAGNSSQISDGASALLVASEQALRQHHLTPRARIVAMAVVGVDPVIMLTGPIPATRKVLDKAGLRFDDIDVFEVNEAFASVVLAWGREYHPDWNKVNPNGGAIALGHPLGASGGRLVLTALNQLEAIQGRYGLITMCIGWGMAVATIIERV</sequence>
<dbReference type="NCBIfam" id="TIGR01930">
    <property type="entry name" value="AcCoA-C-Actrans"/>
    <property type="match status" value="1"/>
</dbReference>